<name>A0A061D3Q5_BABBI</name>
<feature type="compositionally biased region" description="Acidic residues" evidence="1">
    <location>
        <begin position="261"/>
        <end position="271"/>
    </location>
</feature>
<protein>
    <submittedName>
        <fullName evidence="2">Uncharacterized protein</fullName>
    </submittedName>
</protein>
<dbReference type="GeneID" id="24563754"/>
<evidence type="ECO:0000256" key="1">
    <source>
        <dbReference type="SAM" id="MobiDB-lite"/>
    </source>
</evidence>
<proteinExistence type="predicted"/>
<accession>A0A061D3Q5</accession>
<keyword evidence="3" id="KW-1185">Reference proteome</keyword>
<gene>
    <name evidence="2" type="ORF">BBBOND_0203710</name>
</gene>
<organism evidence="2 3">
    <name type="scientific">Babesia bigemina</name>
    <dbReference type="NCBI Taxonomy" id="5866"/>
    <lineage>
        <taxon>Eukaryota</taxon>
        <taxon>Sar</taxon>
        <taxon>Alveolata</taxon>
        <taxon>Apicomplexa</taxon>
        <taxon>Aconoidasida</taxon>
        <taxon>Piroplasmida</taxon>
        <taxon>Babesiidae</taxon>
        <taxon>Babesia</taxon>
    </lineage>
</organism>
<dbReference type="EMBL" id="LK391708">
    <property type="protein sequence ID" value="CDR95213.1"/>
    <property type="molecule type" value="Genomic_DNA"/>
</dbReference>
<dbReference type="KEGG" id="bbig:BBBOND_0203710"/>
<reference evidence="3" key="1">
    <citation type="submission" date="2014-06" db="EMBL/GenBank/DDBJ databases">
        <authorList>
            <person name="Aslett M."/>
            <person name="De Silva N."/>
        </authorList>
    </citation>
    <scope>NUCLEOTIDE SEQUENCE [LARGE SCALE GENOMIC DNA]</scope>
    <source>
        <strain evidence="3">Bond</strain>
    </source>
</reference>
<feature type="region of interest" description="Disordered" evidence="1">
    <location>
        <begin position="261"/>
        <end position="449"/>
    </location>
</feature>
<dbReference type="VEuPathDB" id="PiroplasmaDB:BBBOND_0203710"/>
<evidence type="ECO:0000313" key="3">
    <source>
        <dbReference type="Proteomes" id="UP000033188"/>
    </source>
</evidence>
<dbReference type="OrthoDB" id="627829at2759"/>
<sequence length="449" mass="48823">MVYNSLTEAPHNVKEGIDWLVALKGDDAEKNLVAMGAALYDFLAEKPVGHTHVPALEKVKRVTKTFMEQEGVKNVWPFKVMLQRFIKPVNTNPSWFSRLFNAVKESDYKNVVKTRGLTANTIAGQLSKAVDGCERFLDKIKVPDQYESSYSSEATWEASCSKKPEYCAAVLVGIAPMLYTGIRSLLKTSEDEVLRSAPFICGKSRIPTILEALGFKGAGCQDDMSRKYVLKAVGNVNFRMLDTLYDLSGFWAFYGSSTTDVDAEPSVDGEGEQSMIPEAEPSVDGEGEQSMIPEAEPSVDGEGEQSMIPEAEPSVDGEGEQSMIPEAEPSVDGEGEQSMIPEAEPSVDGEGEQSMIPEAEPSVDGEGEQSMIPEAEPSVDGEGEQSMIPEAEPSAEPVKPEVDEVEQPVKVAKAAKVARSVKAAKKAAKKVSKKARQKKQKKQQESAEQ</sequence>
<feature type="compositionally biased region" description="Low complexity" evidence="1">
    <location>
        <begin position="409"/>
        <end position="421"/>
    </location>
</feature>
<feature type="compositionally biased region" description="Basic residues" evidence="1">
    <location>
        <begin position="422"/>
        <end position="441"/>
    </location>
</feature>
<dbReference type="Proteomes" id="UP000033188">
    <property type="component" value="Chromosome 2"/>
</dbReference>
<dbReference type="RefSeq" id="XP_012767399.1">
    <property type="nucleotide sequence ID" value="XM_012911945.1"/>
</dbReference>
<evidence type="ECO:0000313" key="2">
    <source>
        <dbReference type="EMBL" id="CDR95213.1"/>
    </source>
</evidence>
<dbReference type="AlphaFoldDB" id="A0A061D3Q5"/>